<name>A0A0J6GGZ1_PSEDM</name>
<comment type="caution">
    <text evidence="1">The sequence shown here is derived from an EMBL/GenBank/DDBJ whole genome shotgun (WGS) entry which is preliminary data.</text>
</comment>
<dbReference type="InterPro" id="IPR021831">
    <property type="entry name" value="ParD-like"/>
</dbReference>
<dbReference type="Proteomes" id="UP000183613">
    <property type="component" value="Unassembled WGS sequence"/>
</dbReference>
<accession>A0A0J6GGZ1</accession>
<proteinExistence type="predicted"/>
<gene>
    <name evidence="1" type="ORF">SAMN04489800_2250</name>
</gene>
<keyword evidence="2" id="KW-1185">Reference proteome</keyword>
<evidence type="ECO:0000313" key="2">
    <source>
        <dbReference type="Proteomes" id="UP000183613"/>
    </source>
</evidence>
<dbReference type="RefSeq" id="WP_048358679.1">
    <property type="nucleotide sequence ID" value="NZ_FNUD01000002.1"/>
</dbReference>
<dbReference type="PATRIC" id="fig|882211.3.peg.807"/>
<evidence type="ECO:0000313" key="1">
    <source>
        <dbReference type="EMBL" id="SEE80616.1"/>
    </source>
</evidence>
<dbReference type="EMBL" id="FNUD01000002">
    <property type="protein sequence ID" value="SEE80616.1"/>
    <property type="molecule type" value="Genomic_DNA"/>
</dbReference>
<dbReference type="Pfam" id="PF11903">
    <property type="entry name" value="ParD_like"/>
    <property type="match status" value="1"/>
</dbReference>
<protein>
    <submittedName>
        <fullName evidence="1">ParD-like antitoxin of type II toxin-antitoxin system</fullName>
    </submittedName>
</protein>
<dbReference type="OrthoDB" id="5422561at2"/>
<reference evidence="1" key="1">
    <citation type="submission" date="2016-10" db="EMBL/GenBank/DDBJ databases">
        <authorList>
            <person name="Varghese N."/>
            <person name="Submissions S."/>
        </authorList>
    </citation>
    <scope>NUCLEOTIDE SEQUENCE [LARGE SCALE GENOMIC DNA]</scope>
    <source>
        <strain evidence="1">LMG 25555</strain>
    </source>
</reference>
<dbReference type="AlphaFoldDB" id="A0A0J6GGZ1"/>
<organism evidence="1 2">
    <name type="scientific">Pseudomonas deceptionensis</name>
    <dbReference type="NCBI Taxonomy" id="882211"/>
    <lineage>
        <taxon>Bacteria</taxon>
        <taxon>Pseudomonadati</taxon>
        <taxon>Pseudomonadota</taxon>
        <taxon>Gammaproteobacteria</taxon>
        <taxon>Pseudomonadales</taxon>
        <taxon>Pseudomonadaceae</taxon>
        <taxon>Pseudomonas</taxon>
    </lineage>
</organism>
<sequence>MGIVKISDATHENLRVASNALNRSINAQAEHWMRIGMLTELHPDLDHNQICRLLVRAELQGGLDLKQLCDLADATAGANL</sequence>